<sequence>MKRYAAVLIFLSIYFIITSSCNELKRKSNAKHECFIRGTYHAWWVILGVDTSSAIQMLHAHEDMADVKLMNKTLTGFPPNQHPVLFEIGKEYNCGPSVSSALRSDFLEFKFEIPFVSSFKSKTSVLNYKQRLFESSSLNSISSNIMYGLDAFKAYMYMSDSSYEIKLNKATFKANFSTTDNQPWMRFRDYSLFKPYETIMNMTWFGRRKFGVCAQHTYDFDTALVKPSRAHLMFNKSMINPYFPHENYDVDQLSSKNLFGAVQIRINFTMTLPETCFE</sequence>
<comment type="caution">
    <text evidence="2">The sequence shown here is derived from an EMBL/GenBank/DDBJ whole genome shotgun (WGS) entry which is preliminary data.</text>
</comment>
<dbReference type="Proteomes" id="UP000596742">
    <property type="component" value="Unassembled WGS sequence"/>
</dbReference>
<name>A0A8B6FKE4_MYTGA</name>
<feature type="chain" id="PRO_5032680114" description="Lipoprotein" evidence="1">
    <location>
        <begin position="21"/>
        <end position="278"/>
    </location>
</feature>
<dbReference type="AlphaFoldDB" id="A0A8B6FKE4"/>
<evidence type="ECO:0008006" key="4">
    <source>
        <dbReference type="Google" id="ProtNLM"/>
    </source>
</evidence>
<evidence type="ECO:0000256" key="1">
    <source>
        <dbReference type="SAM" id="SignalP"/>
    </source>
</evidence>
<proteinExistence type="predicted"/>
<keyword evidence="1" id="KW-0732">Signal</keyword>
<evidence type="ECO:0000313" key="3">
    <source>
        <dbReference type="Proteomes" id="UP000596742"/>
    </source>
</evidence>
<gene>
    <name evidence="2" type="ORF">MGAL_10B001349</name>
</gene>
<reference evidence="2" key="1">
    <citation type="submission" date="2018-11" db="EMBL/GenBank/DDBJ databases">
        <authorList>
            <person name="Alioto T."/>
            <person name="Alioto T."/>
        </authorList>
    </citation>
    <scope>NUCLEOTIDE SEQUENCE</scope>
</reference>
<dbReference type="OrthoDB" id="6131956at2759"/>
<accession>A0A8B6FKE4</accession>
<evidence type="ECO:0000313" key="2">
    <source>
        <dbReference type="EMBL" id="VDI50056.1"/>
    </source>
</evidence>
<keyword evidence="3" id="KW-1185">Reference proteome</keyword>
<feature type="signal peptide" evidence="1">
    <location>
        <begin position="1"/>
        <end position="20"/>
    </location>
</feature>
<dbReference type="EMBL" id="UYJE01006908">
    <property type="protein sequence ID" value="VDI50056.1"/>
    <property type="molecule type" value="Genomic_DNA"/>
</dbReference>
<dbReference type="PROSITE" id="PS51257">
    <property type="entry name" value="PROKAR_LIPOPROTEIN"/>
    <property type="match status" value="1"/>
</dbReference>
<organism evidence="2 3">
    <name type="scientific">Mytilus galloprovincialis</name>
    <name type="common">Mediterranean mussel</name>
    <dbReference type="NCBI Taxonomy" id="29158"/>
    <lineage>
        <taxon>Eukaryota</taxon>
        <taxon>Metazoa</taxon>
        <taxon>Spiralia</taxon>
        <taxon>Lophotrochozoa</taxon>
        <taxon>Mollusca</taxon>
        <taxon>Bivalvia</taxon>
        <taxon>Autobranchia</taxon>
        <taxon>Pteriomorphia</taxon>
        <taxon>Mytilida</taxon>
        <taxon>Mytiloidea</taxon>
        <taxon>Mytilidae</taxon>
        <taxon>Mytilinae</taxon>
        <taxon>Mytilus</taxon>
    </lineage>
</organism>
<protein>
    <recommendedName>
        <fullName evidence="4">Lipoprotein</fullName>
    </recommendedName>
</protein>